<protein>
    <submittedName>
        <fullName evidence="2">Pilus assembly protein PilO</fullName>
    </submittedName>
</protein>
<proteinExistence type="predicted"/>
<dbReference type="RefSeq" id="WP_105074341.1">
    <property type="nucleotide sequence ID" value="NZ_JAFLKP010000079.1"/>
</dbReference>
<dbReference type="Proteomes" id="UP000239936">
    <property type="component" value="Unassembled WGS sequence"/>
</dbReference>
<dbReference type="PANTHER" id="PTHR39555:SF1">
    <property type="entry name" value="TYPE IV PILUS INNER MEMBRANE COMPONENT PILO"/>
    <property type="match status" value="1"/>
</dbReference>
<evidence type="ECO:0000256" key="1">
    <source>
        <dbReference type="SAM" id="Phobius"/>
    </source>
</evidence>
<dbReference type="InterPro" id="IPR014717">
    <property type="entry name" value="Transl_elong_EF1B/ribsomal_bS6"/>
</dbReference>
<keyword evidence="3" id="KW-1185">Reference proteome</keyword>
<sequence length="210" mass="23592">MDLNELNELDLSGFGEWPIPVKAVVILIFCIALGGLVFYLDTQDQLIRFDQEKATEAELKISFEGKQRKASNLDAYRQQLAEMQESFGAMLRQLPNKTEVASLLVDVSQTGLANGLEFELFQPNQELTKDFYAELPIDIRVTGNYHDFGRFISGLAALPRIVTVHDVQIASANKPTATDKNADKSDDKNAKLTLQATVKTYRYLDEETKK</sequence>
<dbReference type="Pfam" id="PF04350">
    <property type="entry name" value="PilO"/>
    <property type="match status" value="1"/>
</dbReference>
<name>A0A2S7XNZ1_9GAMM</name>
<dbReference type="OrthoDB" id="9802133at2"/>
<gene>
    <name evidence="2" type="ORF">CXB77_13670</name>
</gene>
<evidence type="ECO:0000313" key="3">
    <source>
        <dbReference type="Proteomes" id="UP000239936"/>
    </source>
</evidence>
<dbReference type="AlphaFoldDB" id="A0A2S7XNZ1"/>
<comment type="caution">
    <text evidence="2">The sequence shown here is derived from an EMBL/GenBank/DDBJ whole genome shotgun (WGS) entry which is preliminary data.</text>
</comment>
<dbReference type="PIRSF" id="PIRSF016482">
    <property type="entry name" value="PilO"/>
    <property type="match status" value="1"/>
</dbReference>
<feature type="transmembrane region" description="Helical" evidence="1">
    <location>
        <begin position="20"/>
        <end position="40"/>
    </location>
</feature>
<keyword evidence="1" id="KW-0812">Transmembrane</keyword>
<reference evidence="2 3" key="1">
    <citation type="submission" date="2018-01" db="EMBL/GenBank/DDBJ databases">
        <title>The complete genome sequence of Chromatium okenii LaCa, a purple sulfur bacterium with a turbulent life.</title>
        <authorList>
            <person name="Luedin S.M."/>
            <person name="Liechti N."/>
            <person name="Storelli N."/>
            <person name="Danza F."/>
            <person name="Wittwer M."/>
            <person name="Pothier J.F."/>
            <person name="Tonolla M.A."/>
        </authorList>
    </citation>
    <scope>NUCLEOTIDE SEQUENCE [LARGE SCALE GENOMIC DNA]</scope>
    <source>
        <strain evidence="2 3">LaCa</strain>
    </source>
</reference>
<keyword evidence="1" id="KW-0472">Membrane</keyword>
<dbReference type="InterPro" id="IPR007445">
    <property type="entry name" value="PilO"/>
</dbReference>
<accession>A0A2S7XNZ1</accession>
<dbReference type="Gene3D" id="1.10.287.540">
    <property type="entry name" value="Helix hairpin bin"/>
    <property type="match status" value="1"/>
</dbReference>
<evidence type="ECO:0000313" key="2">
    <source>
        <dbReference type="EMBL" id="PQJ95293.1"/>
    </source>
</evidence>
<dbReference type="GO" id="GO:0043107">
    <property type="term" value="P:type IV pilus-dependent motility"/>
    <property type="evidence" value="ECO:0007669"/>
    <property type="project" value="InterPro"/>
</dbReference>
<dbReference type="EMBL" id="PPGH01000037">
    <property type="protein sequence ID" value="PQJ95293.1"/>
    <property type="molecule type" value="Genomic_DNA"/>
</dbReference>
<organism evidence="2 3">
    <name type="scientific">Chromatium okenii</name>
    <dbReference type="NCBI Taxonomy" id="61644"/>
    <lineage>
        <taxon>Bacteria</taxon>
        <taxon>Pseudomonadati</taxon>
        <taxon>Pseudomonadota</taxon>
        <taxon>Gammaproteobacteria</taxon>
        <taxon>Chromatiales</taxon>
        <taxon>Chromatiaceae</taxon>
        <taxon>Chromatium</taxon>
    </lineage>
</organism>
<dbReference type="GO" id="GO:0043683">
    <property type="term" value="P:type IV pilus assembly"/>
    <property type="evidence" value="ECO:0007669"/>
    <property type="project" value="InterPro"/>
</dbReference>
<dbReference type="Gene3D" id="3.30.70.60">
    <property type="match status" value="1"/>
</dbReference>
<keyword evidence="1" id="KW-1133">Transmembrane helix</keyword>
<dbReference type="PANTHER" id="PTHR39555">
    <property type="entry name" value="FIMBRIAL ASSEMBLY PROTEIN PILO-LIKE PROTEIN-RELATED"/>
    <property type="match status" value="1"/>
</dbReference>